<comment type="miscellaneous">
    <text evidence="11">In contrast to other lysine histone methyltransferases, it does not contain a SET domain, suggesting the existence of another mechanism for methylation of lysine residues of histones.</text>
</comment>
<evidence type="ECO:0000256" key="9">
    <source>
        <dbReference type="ARBA" id="ARBA00029821"/>
    </source>
</evidence>
<evidence type="ECO:0000256" key="7">
    <source>
        <dbReference type="ARBA" id="ARBA00022853"/>
    </source>
</evidence>
<accession>A0A4Y7SX67</accession>
<feature type="domain" description="DOT1" evidence="13">
    <location>
        <begin position="192"/>
        <end position="545"/>
    </location>
</feature>
<reference evidence="14 15" key="1">
    <citation type="journal article" date="2019" name="Nat. Ecol. Evol.">
        <title>Megaphylogeny resolves global patterns of mushroom evolution.</title>
        <authorList>
            <person name="Varga T."/>
            <person name="Krizsan K."/>
            <person name="Foldi C."/>
            <person name="Dima B."/>
            <person name="Sanchez-Garcia M."/>
            <person name="Sanchez-Ramirez S."/>
            <person name="Szollosi G.J."/>
            <person name="Szarkandi J.G."/>
            <person name="Papp V."/>
            <person name="Albert L."/>
            <person name="Andreopoulos W."/>
            <person name="Angelini C."/>
            <person name="Antonin V."/>
            <person name="Barry K.W."/>
            <person name="Bougher N.L."/>
            <person name="Buchanan P."/>
            <person name="Buyck B."/>
            <person name="Bense V."/>
            <person name="Catcheside P."/>
            <person name="Chovatia M."/>
            <person name="Cooper J."/>
            <person name="Damon W."/>
            <person name="Desjardin D."/>
            <person name="Finy P."/>
            <person name="Geml J."/>
            <person name="Haridas S."/>
            <person name="Hughes K."/>
            <person name="Justo A."/>
            <person name="Karasinski D."/>
            <person name="Kautmanova I."/>
            <person name="Kiss B."/>
            <person name="Kocsube S."/>
            <person name="Kotiranta H."/>
            <person name="LaButti K.M."/>
            <person name="Lechner B.E."/>
            <person name="Liimatainen K."/>
            <person name="Lipzen A."/>
            <person name="Lukacs Z."/>
            <person name="Mihaltcheva S."/>
            <person name="Morgado L.N."/>
            <person name="Niskanen T."/>
            <person name="Noordeloos M.E."/>
            <person name="Ohm R.A."/>
            <person name="Ortiz-Santana B."/>
            <person name="Ovrebo C."/>
            <person name="Racz N."/>
            <person name="Riley R."/>
            <person name="Savchenko A."/>
            <person name="Shiryaev A."/>
            <person name="Soop K."/>
            <person name="Spirin V."/>
            <person name="Szebenyi C."/>
            <person name="Tomsovsky M."/>
            <person name="Tulloss R.E."/>
            <person name="Uehling J."/>
            <person name="Grigoriev I.V."/>
            <person name="Vagvolgyi C."/>
            <person name="Papp T."/>
            <person name="Martin F.M."/>
            <person name="Miettinen O."/>
            <person name="Hibbett D.S."/>
            <person name="Nagy L.G."/>
        </authorList>
    </citation>
    <scope>NUCLEOTIDE SEQUENCE [LARGE SCALE GENOMIC DNA]</scope>
    <source>
        <strain evidence="14 15">FP101781</strain>
    </source>
</reference>
<evidence type="ECO:0000256" key="6">
    <source>
        <dbReference type="ARBA" id="ARBA00022691"/>
    </source>
</evidence>
<dbReference type="InterPro" id="IPR029063">
    <property type="entry name" value="SAM-dependent_MTases_sf"/>
</dbReference>
<dbReference type="AlphaFoldDB" id="A0A4Y7SX67"/>
<evidence type="ECO:0000256" key="3">
    <source>
        <dbReference type="ARBA" id="ARBA00020987"/>
    </source>
</evidence>
<evidence type="ECO:0000259" key="13">
    <source>
        <dbReference type="PROSITE" id="PS51569"/>
    </source>
</evidence>
<feature type="compositionally biased region" description="Basic residues" evidence="12">
    <location>
        <begin position="21"/>
        <end position="43"/>
    </location>
</feature>
<dbReference type="InterPro" id="IPR025789">
    <property type="entry name" value="DOT1_dom"/>
</dbReference>
<dbReference type="PANTHER" id="PTHR21451">
    <property type="entry name" value="HISTONE H3 METHYLTRANSFERASE"/>
    <property type="match status" value="1"/>
</dbReference>
<keyword evidence="8 11" id="KW-0539">Nucleus</keyword>
<dbReference type="OrthoDB" id="443402at2759"/>
<feature type="region of interest" description="Disordered" evidence="12">
    <location>
        <begin position="1"/>
        <end position="105"/>
    </location>
</feature>
<comment type="similarity">
    <text evidence="11">Belongs to the class I-like SAM-binding methyltransferase superfamily. DOT1 family.</text>
</comment>
<dbReference type="PANTHER" id="PTHR21451:SF0">
    <property type="entry name" value="HISTONE-LYSINE N-METHYLTRANSFERASE, H3 LYSINE-79 SPECIFIC"/>
    <property type="match status" value="1"/>
</dbReference>
<proteinExistence type="inferred from homology"/>
<gene>
    <name evidence="14" type="ORF">FA13DRAFT_1636300</name>
</gene>
<evidence type="ECO:0000256" key="2">
    <source>
        <dbReference type="ARBA" id="ARBA00012190"/>
    </source>
</evidence>
<dbReference type="GO" id="GO:0005634">
    <property type="term" value="C:nucleus"/>
    <property type="evidence" value="ECO:0007669"/>
    <property type="project" value="UniProtKB-SubCell"/>
</dbReference>
<comment type="function">
    <text evidence="11">Histone methyltransferase that specifically trimethylates histone H3 to form H3K79me3. This methylation is required for telomere silencing and for the pachytene checkpoint during the meiotic cell cycle by allowing the recruitment of RAD9 to double strand breaks. Nucleosomes are preferred as substrate compared to free histone.</text>
</comment>
<comment type="subcellular location">
    <subcellularLocation>
        <location evidence="1 11">Nucleus</location>
    </subcellularLocation>
</comment>
<dbReference type="EMBL" id="QPFP01000049">
    <property type="protein sequence ID" value="TEB26301.1"/>
    <property type="molecule type" value="Genomic_DNA"/>
</dbReference>
<comment type="caution">
    <text evidence="14">The sequence shown here is derived from an EMBL/GenBank/DDBJ whole genome shotgun (WGS) entry which is preliminary data.</text>
</comment>
<dbReference type="GO" id="GO:0006281">
    <property type="term" value="P:DNA repair"/>
    <property type="evidence" value="ECO:0007669"/>
    <property type="project" value="TreeGrafter"/>
</dbReference>
<evidence type="ECO:0000256" key="11">
    <source>
        <dbReference type="RuleBase" id="RU271113"/>
    </source>
</evidence>
<dbReference type="PROSITE" id="PS51569">
    <property type="entry name" value="DOT1"/>
    <property type="match status" value="1"/>
</dbReference>
<dbReference type="Gene3D" id="3.40.50.150">
    <property type="entry name" value="Vaccinia Virus protein VP39"/>
    <property type="match status" value="1"/>
</dbReference>
<feature type="compositionally biased region" description="Low complexity" evidence="12">
    <location>
        <begin position="44"/>
        <end position="62"/>
    </location>
</feature>
<dbReference type="Pfam" id="PF08123">
    <property type="entry name" value="DOT1"/>
    <property type="match status" value="1"/>
</dbReference>
<evidence type="ECO:0000256" key="5">
    <source>
        <dbReference type="ARBA" id="ARBA00022679"/>
    </source>
</evidence>
<evidence type="ECO:0000256" key="8">
    <source>
        <dbReference type="ARBA" id="ARBA00023242"/>
    </source>
</evidence>
<evidence type="ECO:0000256" key="1">
    <source>
        <dbReference type="ARBA" id="ARBA00004123"/>
    </source>
</evidence>
<keyword evidence="15" id="KW-1185">Reference proteome</keyword>
<protein>
    <recommendedName>
        <fullName evidence="3 11">Histone-lysine N-methyltransferase, H3 lysine-79 specific</fullName>
        <ecNumber evidence="2 11">2.1.1.360</ecNumber>
    </recommendedName>
    <alternativeName>
        <fullName evidence="9 11">Histone H3-K79 methyltransferase</fullName>
    </alternativeName>
</protein>
<dbReference type="InterPro" id="IPR030445">
    <property type="entry name" value="H3-K79_meTrfase"/>
</dbReference>
<dbReference type="SUPFAM" id="SSF53335">
    <property type="entry name" value="S-adenosyl-L-methionine-dependent methyltransferases"/>
    <property type="match status" value="1"/>
</dbReference>
<name>A0A4Y7SX67_COPMI</name>
<organism evidence="14 15">
    <name type="scientific">Coprinellus micaceus</name>
    <name type="common">Glistening ink-cap mushroom</name>
    <name type="synonym">Coprinus micaceus</name>
    <dbReference type="NCBI Taxonomy" id="71717"/>
    <lineage>
        <taxon>Eukaryota</taxon>
        <taxon>Fungi</taxon>
        <taxon>Dikarya</taxon>
        <taxon>Basidiomycota</taxon>
        <taxon>Agaricomycotina</taxon>
        <taxon>Agaricomycetes</taxon>
        <taxon>Agaricomycetidae</taxon>
        <taxon>Agaricales</taxon>
        <taxon>Agaricineae</taxon>
        <taxon>Psathyrellaceae</taxon>
        <taxon>Coprinellus</taxon>
    </lineage>
</organism>
<dbReference type="GO" id="GO:0140956">
    <property type="term" value="F:histone H3K79 trimethyltransferase activity"/>
    <property type="evidence" value="ECO:0007669"/>
    <property type="project" value="UniProtKB-EC"/>
</dbReference>
<dbReference type="STRING" id="71717.A0A4Y7SX67"/>
<evidence type="ECO:0000256" key="4">
    <source>
        <dbReference type="ARBA" id="ARBA00022603"/>
    </source>
</evidence>
<comment type="catalytic activity">
    <reaction evidence="10 11">
        <text>L-lysyl(79)-[histone H3] + 3 S-adenosyl-L-methionine = N(6),N(6),N(6)-trimethyl-L-lysyl(79)-[histone H3] + 3 S-adenosyl-L-homocysteine + 3 H(+)</text>
        <dbReference type="Rhea" id="RHEA:60328"/>
        <dbReference type="Rhea" id="RHEA-COMP:15549"/>
        <dbReference type="Rhea" id="RHEA-COMP:15552"/>
        <dbReference type="ChEBI" id="CHEBI:15378"/>
        <dbReference type="ChEBI" id="CHEBI:29969"/>
        <dbReference type="ChEBI" id="CHEBI:57856"/>
        <dbReference type="ChEBI" id="CHEBI:59789"/>
        <dbReference type="ChEBI" id="CHEBI:61961"/>
        <dbReference type="EC" id="2.1.1.360"/>
    </reaction>
</comment>
<evidence type="ECO:0000313" key="15">
    <source>
        <dbReference type="Proteomes" id="UP000298030"/>
    </source>
</evidence>
<dbReference type="CDD" id="cd02440">
    <property type="entry name" value="AdoMet_MTases"/>
    <property type="match status" value="1"/>
</dbReference>
<sequence length="559" mass="62286">MAQQKRKNLPEDKSSDSAPRQAKRPRTTSPGKQKKQLKPKSKPASKAPSKSKSLSSSRGSSRAPEVVAPPVYRSESRSSLSASDIMPKSPAFPRQWRTDEDGAPGERLISSENVVKRLMKTYKGYFKNPDDENDQSFEPHAEDYPVVELVYPNRNASERFILLAPKDVDHYNPIYDLEASLYTIVQFYCTDAQKALFGPIPTDTLSETTDTESDDDDDTPLASTSQANIQKAATPPCNLSDDGKSSLLRAFKRALNKEDGPAFVRVVGEINALLNSFKEAAEGNSLMQAPLQWTEAGLPKKLLMRVVEENYQRSVGPNVPKLRQYQAFTSTVYGELMPSLIDEIARLTNLKEDSVFLDLGSGVGNVCVQASLQTGCTSFGVELMPTPAKVALDVQEQMRIRARMWGLRMGEVELEEGDMLKSSKLDSLMPKADVVLVDNKVFTVDLNEALRPKFLDLKEGAVVVSLAPFVKSENARLTDRNVGFIPLPSSRYILMFPKLDDISTIFDVKRLRYGEGSVSWGHGDGHYWVQTVDRKGYASMREKFEEIHAKTRSTRRSRG</sequence>
<keyword evidence="7 11" id="KW-0156">Chromatin regulator</keyword>
<dbReference type="EC" id="2.1.1.360" evidence="2 11"/>
<dbReference type="FunFam" id="3.40.50.150:FF:000033">
    <property type="entry name" value="Histone-lysine N-methyltransferase, H3 lysine-79 specific"/>
    <property type="match status" value="1"/>
</dbReference>
<feature type="compositionally biased region" description="Acidic residues" evidence="12">
    <location>
        <begin position="209"/>
        <end position="219"/>
    </location>
</feature>
<comment type="activity regulation">
    <text evidence="11">Ubiquitination of histone H2B to form H2BK123ub1 is required for efficient DOT1 methyltransferase activity on histone H3.</text>
</comment>
<evidence type="ECO:0000256" key="12">
    <source>
        <dbReference type="SAM" id="MobiDB-lite"/>
    </source>
</evidence>
<evidence type="ECO:0000256" key="10">
    <source>
        <dbReference type="ARBA" id="ARBA00047770"/>
    </source>
</evidence>
<keyword evidence="6 11" id="KW-0949">S-adenosyl-L-methionine</keyword>
<dbReference type="GO" id="GO:0000077">
    <property type="term" value="P:DNA damage checkpoint signaling"/>
    <property type="evidence" value="ECO:0007669"/>
    <property type="project" value="TreeGrafter"/>
</dbReference>
<feature type="region of interest" description="Disordered" evidence="12">
    <location>
        <begin position="199"/>
        <end position="240"/>
    </location>
</feature>
<keyword evidence="5 11" id="KW-0808">Transferase</keyword>
<dbReference type="GO" id="GO:0032259">
    <property type="term" value="P:methylation"/>
    <property type="evidence" value="ECO:0007669"/>
    <property type="project" value="UniProtKB-KW"/>
</dbReference>
<dbReference type="Proteomes" id="UP000298030">
    <property type="component" value="Unassembled WGS sequence"/>
</dbReference>
<evidence type="ECO:0000313" key="14">
    <source>
        <dbReference type="EMBL" id="TEB26301.1"/>
    </source>
</evidence>
<keyword evidence="4 11" id="KW-0489">Methyltransferase</keyword>